<dbReference type="AlphaFoldDB" id="A0A261SU85"/>
<dbReference type="GO" id="GO:0030254">
    <property type="term" value="P:protein secretion by the type III secretion system"/>
    <property type="evidence" value="ECO:0007669"/>
    <property type="project" value="InterPro"/>
</dbReference>
<dbReference type="CDD" id="cd16364">
    <property type="entry name" value="T3SC_I-like"/>
    <property type="match status" value="1"/>
</dbReference>
<evidence type="ECO:0000313" key="2">
    <source>
        <dbReference type="Proteomes" id="UP000217005"/>
    </source>
</evidence>
<sequence length="141" mass="14804">MTRYQQLLEDYARLAGLEPAELAVNQELRIADLAVGLSAEGSEDEGNVVIFTSLGPPAPQLPQERLMRLMLEANALWVGTGGCTLGLQAGTGAALLSARLPLVQCGAQALSGALDGFVDVALLWREVLQGRHSVDLPALAA</sequence>
<dbReference type="OrthoDB" id="8690030at2"/>
<comment type="caution">
    <text evidence="1">The sequence shown here is derived from an EMBL/GenBank/DDBJ whole genome shotgun (WGS) entry which is preliminary data.</text>
</comment>
<dbReference type="EMBL" id="NEVL01000001">
    <property type="protein sequence ID" value="OZI40440.1"/>
    <property type="molecule type" value="Genomic_DNA"/>
</dbReference>
<dbReference type="SUPFAM" id="SSF69635">
    <property type="entry name" value="Type III secretory system chaperone-like"/>
    <property type="match status" value="1"/>
</dbReference>
<dbReference type="Proteomes" id="UP000217005">
    <property type="component" value="Unassembled WGS sequence"/>
</dbReference>
<name>A0A261SU85_9BORD</name>
<accession>A0A261SU85</accession>
<dbReference type="Gene3D" id="3.30.1460.10">
    <property type="match status" value="1"/>
</dbReference>
<organism evidence="1 2">
    <name type="scientific">Bordetella genomosp. 1</name>
    <dbReference type="NCBI Taxonomy" id="1395607"/>
    <lineage>
        <taxon>Bacteria</taxon>
        <taxon>Pseudomonadati</taxon>
        <taxon>Pseudomonadota</taxon>
        <taxon>Betaproteobacteria</taxon>
        <taxon>Burkholderiales</taxon>
        <taxon>Alcaligenaceae</taxon>
        <taxon>Bordetella</taxon>
    </lineage>
</organism>
<evidence type="ECO:0000313" key="1">
    <source>
        <dbReference type="EMBL" id="OZI40440.1"/>
    </source>
</evidence>
<reference evidence="1 2" key="1">
    <citation type="submission" date="2017-05" db="EMBL/GenBank/DDBJ databases">
        <title>Complete and WGS of Bordetella genogroups.</title>
        <authorList>
            <person name="Spilker T."/>
            <person name="LiPuma J."/>
        </authorList>
    </citation>
    <scope>NUCLEOTIDE SEQUENCE [LARGE SCALE GENOMIC DNA]</scope>
    <source>
        <strain evidence="1 2">AU17610</strain>
    </source>
</reference>
<protein>
    <submittedName>
        <fullName evidence="1">Uncharacterized protein</fullName>
    </submittedName>
</protein>
<dbReference type="RefSeq" id="WP_094824558.1">
    <property type="nucleotide sequence ID" value="NZ_NEVL01000001.1"/>
</dbReference>
<dbReference type="InterPro" id="IPR010261">
    <property type="entry name" value="Tir_chaperone"/>
</dbReference>
<gene>
    <name evidence="1" type="ORF">CEG14_01345</name>
</gene>
<dbReference type="Pfam" id="PF05932">
    <property type="entry name" value="CesT"/>
    <property type="match status" value="1"/>
</dbReference>
<proteinExistence type="predicted"/>